<dbReference type="CDD" id="cd01449">
    <property type="entry name" value="TST_Repeat_2"/>
    <property type="match status" value="1"/>
</dbReference>
<dbReference type="SUPFAM" id="SSF52821">
    <property type="entry name" value="Rhodanese/Cell cycle control phosphatase"/>
    <property type="match status" value="2"/>
</dbReference>
<name>A0A178MB81_9PROT</name>
<dbReference type="AlphaFoldDB" id="A0A178MB81"/>
<evidence type="ECO:0000313" key="9">
    <source>
        <dbReference type="Proteomes" id="UP000078543"/>
    </source>
</evidence>
<dbReference type="STRING" id="1437059.A6A05_16950"/>
<dbReference type="RefSeq" id="WP_068504245.1">
    <property type="nucleotide sequence ID" value="NZ_LWQU01000186.1"/>
</dbReference>
<dbReference type="PANTHER" id="PTHR11364">
    <property type="entry name" value="THIOSULFATE SULFERTANSFERASE"/>
    <property type="match status" value="1"/>
</dbReference>
<dbReference type="Gene3D" id="3.40.250.10">
    <property type="entry name" value="Rhodanese-like domain"/>
    <property type="match status" value="2"/>
</dbReference>
<reference evidence="8 9" key="1">
    <citation type="submission" date="2016-04" db="EMBL/GenBank/DDBJ databases">
        <title>Draft genome sequence of freshwater magnetotactic bacteria Magnetospirillum marisnigri SP-1 and Magnetospirillum moscoviense BB-1.</title>
        <authorList>
            <person name="Koziaeva V."/>
            <person name="Dziuba M.V."/>
            <person name="Ivanov T.M."/>
            <person name="Kuznetsov B."/>
            <person name="Grouzdev D.S."/>
        </authorList>
    </citation>
    <scope>NUCLEOTIDE SEQUENCE [LARGE SCALE GENOMIC DNA]</scope>
    <source>
        <strain evidence="8 9">BB-1</strain>
    </source>
</reference>
<comment type="catalytic activity">
    <reaction evidence="5">
        <text>2-oxo-3-sulfanylpropanoate + [thioredoxin]-dithiol = [thioredoxin]-disulfide + hydrogen sulfide + pyruvate + H(+)</text>
        <dbReference type="Rhea" id="RHEA:21740"/>
        <dbReference type="Rhea" id="RHEA-COMP:10698"/>
        <dbReference type="Rhea" id="RHEA-COMP:10700"/>
        <dbReference type="ChEBI" id="CHEBI:15361"/>
        <dbReference type="ChEBI" id="CHEBI:15378"/>
        <dbReference type="ChEBI" id="CHEBI:29919"/>
        <dbReference type="ChEBI" id="CHEBI:29950"/>
        <dbReference type="ChEBI" id="CHEBI:50058"/>
        <dbReference type="ChEBI" id="CHEBI:57678"/>
        <dbReference type="EC" id="2.8.1.2"/>
    </reaction>
    <physiologicalReaction direction="left-to-right" evidence="5">
        <dbReference type="Rhea" id="RHEA:21741"/>
    </physiologicalReaction>
</comment>
<evidence type="ECO:0000313" key="8">
    <source>
        <dbReference type="EMBL" id="OAN45278.1"/>
    </source>
</evidence>
<comment type="caution">
    <text evidence="8">The sequence shown here is derived from an EMBL/GenBank/DDBJ whole genome shotgun (WGS) entry which is preliminary data.</text>
</comment>
<dbReference type="FunFam" id="3.40.250.10:FF:000015">
    <property type="entry name" value="Sulfurtransferase"/>
    <property type="match status" value="1"/>
</dbReference>
<dbReference type="CDD" id="cd01448">
    <property type="entry name" value="TST_Repeat_1"/>
    <property type="match status" value="1"/>
</dbReference>
<keyword evidence="3 6" id="KW-0808">Transferase</keyword>
<dbReference type="InterPro" id="IPR036873">
    <property type="entry name" value="Rhodanese-like_dom_sf"/>
</dbReference>
<evidence type="ECO:0000256" key="2">
    <source>
        <dbReference type="ARBA" id="ARBA00022490"/>
    </source>
</evidence>
<evidence type="ECO:0000256" key="4">
    <source>
        <dbReference type="ARBA" id="ARBA00022737"/>
    </source>
</evidence>
<evidence type="ECO:0000256" key="6">
    <source>
        <dbReference type="RuleBase" id="RU000507"/>
    </source>
</evidence>
<sequence length="279" mass="31161">MSNAIVTTDWLEAHLKAPDVRVVDASYYPKIANRNPREEYDAEHIPGAVFFDIDDIADQANPLPHMLPAPEKFASKVRKLGLGNGHKIVVYDTTGFASAACRVWWMFRYFGHRDVAILDGGFPKWLREQRAVEDMPPMPRDRHFIPHVNHTLLRDFEQVKANIELGREQTVDARAAGRFNGTDPELWPVKKGGHIPGSTNLPFADLIDERERTLKPLDQIKARIDAAGIDMHKPVIATCGSGVTACVVAFALHLLGHQDVSVYDGSWAEWGNRDDAPVA</sequence>
<feature type="domain" description="Rhodanese" evidence="7">
    <location>
        <begin position="164"/>
        <end position="279"/>
    </location>
</feature>
<dbReference type="OrthoDB" id="9781034at2"/>
<dbReference type="SMART" id="SM00450">
    <property type="entry name" value="RHOD"/>
    <property type="match status" value="2"/>
</dbReference>
<feature type="domain" description="Rhodanese" evidence="7">
    <location>
        <begin position="16"/>
        <end position="134"/>
    </location>
</feature>
<evidence type="ECO:0000259" key="7">
    <source>
        <dbReference type="PROSITE" id="PS50206"/>
    </source>
</evidence>
<dbReference type="Proteomes" id="UP000078543">
    <property type="component" value="Unassembled WGS sequence"/>
</dbReference>
<dbReference type="FunFam" id="3.40.250.10:FF:000001">
    <property type="entry name" value="Sulfurtransferase"/>
    <property type="match status" value="1"/>
</dbReference>
<dbReference type="InterPro" id="IPR045078">
    <property type="entry name" value="TST/MPST-like"/>
</dbReference>
<proteinExistence type="predicted"/>
<dbReference type="PANTHER" id="PTHR11364:SF27">
    <property type="entry name" value="SULFURTRANSFERASE"/>
    <property type="match status" value="1"/>
</dbReference>
<evidence type="ECO:0000256" key="1">
    <source>
        <dbReference type="ARBA" id="ARBA00004496"/>
    </source>
</evidence>
<comment type="subcellular location">
    <subcellularLocation>
        <location evidence="1">Cytoplasm</location>
    </subcellularLocation>
</comment>
<gene>
    <name evidence="8" type="primary">sseA</name>
    <name evidence="8" type="ORF">A6A05_16950</name>
</gene>
<evidence type="ECO:0000256" key="5">
    <source>
        <dbReference type="ARBA" id="ARBA00051793"/>
    </source>
</evidence>
<dbReference type="Pfam" id="PF00581">
    <property type="entry name" value="Rhodanese"/>
    <property type="match status" value="2"/>
</dbReference>
<keyword evidence="9" id="KW-1185">Reference proteome</keyword>
<dbReference type="NCBIfam" id="NF008557">
    <property type="entry name" value="PRK11493.1"/>
    <property type="match status" value="1"/>
</dbReference>
<evidence type="ECO:0000256" key="3">
    <source>
        <dbReference type="ARBA" id="ARBA00022679"/>
    </source>
</evidence>
<dbReference type="GO" id="GO:0016784">
    <property type="term" value="F:3-mercaptopyruvate sulfurtransferase activity"/>
    <property type="evidence" value="ECO:0007669"/>
    <property type="project" value="UniProtKB-EC"/>
</dbReference>
<dbReference type="PROSITE" id="PS00683">
    <property type="entry name" value="RHODANESE_2"/>
    <property type="match status" value="1"/>
</dbReference>
<dbReference type="InterPro" id="IPR001763">
    <property type="entry name" value="Rhodanese-like_dom"/>
</dbReference>
<keyword evidence="2" id="KW-0963">Cytoplasm</keyword>
<accession>A0A178MB81</accession>
<keyword evidence="4" id="KW-0677">Repeat</keyword>
<dbReference type="EMBL" id="LWQU01000186">
    <property type="protein sequence ID" value="OAN45278.1"/>
    <property type="molecule type" value="Genomic_DNA"/>
</dbReference>
<organism evidence="8 9">
    <name type="scientific">Magnetospirillum moscoviense</name>
    <dbReference type="NCBI Taxonomy" id="1437059"/>
    <lineage>
        <taxon>Bacteria</taxon>
        <taxon>Pseudomonadati</taxon>
        <taxon>Pseudomonadota</taxon>
        <taxon>Alphaproteobacteria</taxon>
        <taxon>Rhodospirillales</taxon>
        <taxon>Rhodospirillaceae</taxon>
        <taxon>Magnetospirillum</taxon>
    </lineage>
</organism>
<dbReference type="InterPro" id="IPR001307">
    <property type="entry name" value="Thiosulphate_STrfase_CS"/>
</dbReference>
<dbReference type="GO" id="GO:0005737">
    <property type="term" value="C:cytoplasm"/>
    <property type="evidence" value="ECO:0007669"/>
    <property type="project" value="UniProtKB-SubCell"/>
</dbReference>
<dbReference type="PROSITE" id="PS50206">
    <property type="entry name" value="RHODANESE_3"/>
    <property type="match status" value="2"/>
</dbReference>
<protein>
    <recommendedName>
        <fullName evidence="6">Sulfurtransferase</fullName>
    </recommendedName>
</protein>
<dbReference type="PROSITE" id="PS00380">
    <property type="entry name" value="RHODANESE_1"/>
    <property type="match status" value="1"/>
</dbReference>
<keyword evidence="8" id="KW-0670">Pyruvate</keyword>
<dbReference type="GO" id="GO:0004792">
    <property type="term" value="F:thiosulfate-cyanide sulfurtransferase activity"/>
    <property type="evidence" value="ECO:0007669"/>
    <property type="project" value="InterPro"/>
</dbReference>